<organism evidence="2 3">
    <name type="scientific">Botrytis porri</name>
    <dbReference type="NCBI Taxonomy" id="87229"/>
    <lineage>
        <taxon>Eukaryota</taxon>
        <taxon>Fungi</taxon>
        <taxon>Dikarya</taxon>
        <taxon>Ascomycota</taxon>
        <taxon>Pezizomycotina</taxon>
        <taxon>Leotiomycetes</taxon>
        <taxon>Helotiales</taxon>
        <taxon>Sclerotiniaceae</taxon>
        <taxon>Botrytis</taxon>
    </lineage>
</organism>
<reference evidence="2 3" key="1">
    <citation type="submission" date="2017-12" db="EMBL/GenBank/DDBJ databases">
        <title>Comparative genomics of Botrytis spp.</title>
        <authorList>
            <person name="Valero-Jimenez C.A."/>
            <person name="Tapia P."/>
            <person name="Veloso J."/>
            <person name="Silva-Moreno E."/>
            <person name="Staats M."/>
            <person name="Valdes J.H."/>
            <person name="Van Kan J.A.L."/>
        </authorList>
    </citation>
    <scope>NUCLEOTIDE SEQUENCE [LARGE SCALE GENOMIC DNA]</scope>
    <source>
        <strain evidence="2 3">MUCL3349</strain>
    </source>
</reference>
<feature type="region of interest" description="Disordered" evidence="1">
    <location>
        <begin position="1"/>
        <end position="28"/>
    </location>
</feature>
<name>A0A4Z1KS94_9HELO</name>
<proteinExistence type="predicted"/>
<sequence length="232" mass="25960">MSQDIEAKPEPSNVDKYIPSAPADEANADGENCTLLSAQIKDMKTNLAVQSQSHSKNDLGIVRALFVNEDSDVNIFGMYLTPMQLKKRQGWDESLSKMAESRSLSLINLPLDYGALVKNWQASYSYLETLEISQVLYCDSTFRWEHVQKMEADIISLRTGLSKQKIQTLYCQEKLIASHGKVINGMKEEANIKRTEESIKQQELVAAHEEAVVSLNAGYEGQIAQLKTDIDA</sequence>
<accession>A0A4Z1KS94</accession>
<evidence type="ECO:0000256" key="1">
    <source>
        <dbReference type="SAM" id="MobiDB-lite"/>
    </source>
</evidence>
<evidence type="ECO:0000313" key="3">
    <source>
        <dbReference type="Proteomes" id="UP000297280"/>
    </source>
</evidence>
<comment type="caution">
    <text evidence="2">The sequence shown here is derived from an EMBL/GenBank/DDBJ whole genome shotgun (WGS) entry which is preliminary data.</text>
</comment>
<keyword evidence="3" id="KW-1185">Reference proteome</keyword>
<evidence type="ECO:0000313" key="2">
    <source>
        <dbReference type="EMBL" id="TGO85439.1"/>
    </source>
</evidence>
<dbReference type="AlphaFoldDB" id="A0A4Z1KS94"/>
<dbReference type="Proteomes" id="UP000297280">
    <property type="component" value="Unassembled WGS sequence"/>
</dbReference>
<gene>
    <name evidence="2" type="ORF">BPOR_0396g00110</name>
</gene>
<protein>
    <submittedName>
        <fullName evidence="2">Uncharacterized protein</fullName>
    </submittedName>
</protein>
<dbReference type="EMBL" id="PQXO01000395">
    <property type="protein sequence ID" value="TGO85439.1"/>
    <property type="molecule type" value="Genomic_DNA"/>
</dbReference>